<dbReference type="GO" id="GO:0005794">
    <property type="term" value="C:Golgi apparatus"/>
    <property type="evidence" value="ECO:0007669"/>
    <property type="project" value="TreeGrafter"/>
</dbReference>
<dbReference type="GO" id="GO:0006914">
    <property type="term" value="P:autophagy"/>
    <property type="evidence" value="ECO:0007669"/>
    <property type="project" value="UniProtKB-KW"/>
</dbReference>
<feature type="domain" description="FPL" evidence="2">
    <location>
        <begin position="203"/>
        <end position="303"/>
    </location>
</feature>
<dbReference type="Proteomes" id="UP001295423">
    <property type="component" value="Unassembled WGS sequence"/>
</dbReference>
<sequence length="919" mass="104093">MSFPFSPRRRKDFSIDRLRVLYTDLIQHIDFTDEDLGRRAVNDEDRSVHKKSLRFSFRKKLIPDNLNDTFEIETRDNPNIEYAFGNEVVSLLAAFRMLAATKSPDKEGDHLGSAARDDYIVAAMSSAKKVENRVVEILEEIGEIVVHSERTTSDIRGDSVFEYFCEKNILSLIVDITKTKEKKPADARLSDTSCYGVVWTPLVKAQCFQTTSLLLSNVQASSVVYYLLSHNYINEQIMCMTPFQQWTHSSLTKMMPQYVDLLKNVTMQLTDDPLLFPFLIIDNPENGSTKFPLFSVALELATSAYAESDSSVYDTCITIVVNLMKIKSESIEKWFMSASSEQKKLADHLSQRLLNRYNRVCDICTGPVVDFVRSRAVNDELSKLYDDMGVIRDVFWSTRGLDVRLCESLLQRVVSVLLKNMLPPRQDTQFLDVGVVDADVIPQREARAQVSTLFLAFLFSNLAYSPFQRMLAVAVLHPISTPLWLSSRSVKQFSEDEYIFMPALSDIVTGEELRKEVCPNGFRAEVLNALEGKYGDWRFISSACLIQTIFNEELIVNDSLTLMNLLPHFGENGYTESPLENALAAFLKKEHKPSRIVSQALECAGQLAIQIVNFSVKHCTTISEPWEKLDYVLEHSKSWSALGEAYHGFCADAAELKEATGVSDIFLDLLETTIRNRYKAKTQPSGTTVYFCSLSQQAFNRKLSESELLVRKNRDCGMSDVESARFFINMALHYRALHKIIDHKLRLSLNVDQEPGPLDFVDEADFLTRTIGRLDDKPAVGTEMDLTGRMTFRFHLPTGPMKSPEKDSPKVKAKASALILVLDHTDMFVVRPNLTRLEENLSSVLHSISLRSVIAAAADGNWLHVAVRHSDINMLIKNGNMAVQFENTGASLIVKQYLDRSREVLRQEMLTKVKELLPL</sequence>
<keyword evidence="1" id="KW-0072">Autophagy</keyword>
<dbReference type="GO" id="GO:0007034">
    <property type="term" value="P:vacuolar transport"/>
    <property type="evidence" value="ECO:0007669"/>
    <property type="project" value="TreeGrafter"/>
</dbReference>
<dbReference type="GO" id="GO:0005770">
    <property type="term" value="C:late endosome"/>
    <property type="evidence" value="ECO:0007669"/>
    <property type="project" value="TreeGrafter"/>
</dbReference>
<gene>
    <name evidence="3" type="ORF">CYCCA115_LOCUS2611</name>
</gene>
<dbReference type="PANTHER" id="PTHR21481">
    <property type="entry name" value="PROTEIN CLEC16A"/>
    <property type="match status" value="1"/>
</dbReference>
<accession>A0AAD2CER2</accession>
<evidence type="ECO:0000256" key="1">
    <source>
        <dbReference type="ARBA" id="ARBA00023006"/>
    </source>
</evidence>
<organism evidence="3 4">
    <name type="scientific">Cylindrotheca closterium</name>
    <dbReference type="NCBI Taxonomy" id="2856"/>
    <lineage>
        <taxon>Eukaryota</taxon>
        <taxon>Sar</taxon>
        <taxon>Stramenopiles</taxon>
        <taxon>Ochrophyta</taxon>
        <taxon>Bacillariophyta</taxon>
        <taxon>Bacillariophyceae</taxon>
        <taxon>Bacillariophycidae</taxon>
        <taxon>Bacillariales</taxon>
        <taxon>Bacillariaceae</taxon>
        <taxon>Cylindrotheca</taxon>
    </lineage>
</organism>
<protein>
    <recommendedName>
        <fullName evidence="2">FPL domain-containing protein</fullName>
    </recommendedName>
</protein>
<evidence type="ECO:0000313" key="4">
    <source>
        <dbReference type="Proteomes" id="UP001295423"/>
    </source>
</evidence>
<evidence type="ECO:0000313" key="3">
    <source>
        <dbReference type="EMBL" id="CAJ1931926.1"/>
    </source>
</evidence>
<name>A0AAD2CER2_9STRA</name>
<reference evidence="3" key="1">
    <citation type="submission" date="2023-08" db="EMBL/GenBank/DDBJ databases">
        <authorList>
            <person name="Audoor S."/>
            <person name="Bilcke G."/>
        </authorList>
    </citation>
    <scope>NUCLEOTIDE SEQUENCE</scope>
</reference>
<proteinExistence type="predicted"/>
<dbReference type="GO" id="GO:0016197">
    <property type="term" value="P:endosomal transport"/>
    <property type="evidence" value="ECO:0007669"/>
    <property type="project" value="TreeGrafter"/>
</dbReference>
<dbReference type="InterPro" id="IPR039272">
    <property type="entry name" value="CLEC16A/TT9"/>
</dbReference>
<comment type="caution">
    <text evidence="3">The sequence shown here is derived from an EMBL/GenBank/DDBJ whole genome shotgun (WGS) entry which is preliminary data.</text>
</comment>
<evidence type="ECO:0000259" key="2">
    <source>
        <dbReference type="Pfam" id="PF09758"/>
    </source>
</evidence>
<dbReference type="PANTHER" id="PTHR21481:SF0">
    <property type="entry name" value="PROTEIN CLEC16A"/>
    <property type="match status" value="1"/>
</dbReference>
<dbReference type="EMBL" id="CAKOGP040000191">
    <property type="protein sequence ID" value="CAJ1931926.1"/>
    <property type="molecule type" value="Genomic_DNA"/>
</dbReference>
<dbReference type="InterPro" id="IPR019155">
    <property type="entry name" value="CLEC16A/TT9_N"/>
</dbReference>
<dbReference type="Pfam" id="PF09758">
    <property type="entry name" value="FPL"/>
    <property type="match status" value="1"/>
</dbReference>
<dbReference type="GO" id="GO:1901096">
    <property type="term" value="P:regulation of autophagosome maturation"/>
    <property type="evidence" value="ECO:0007669"/>
    <property type="project" value="TreeGrafter"/>
</dbReference>
<keyword evidence="4" id="KW-1185">Reference proteome</keyword>
<dbReference type="AlphaFoldDB" id="A0AAD2CER2"/>